<dbReference type="RefSeq" id="WP_128495486.1">
    <property type="nucleotide sequence ID" value="NZ_RZNB01000004.1"/>
</dbReference>
<dbReference type="Proteomes" id="UP000288547">
    <property type="component" value="Unassembled WGS sequence"/>
</dbReference>
<dbReference type="InterPro" id="IPR000045">
    <property type="entry name" value="Prepilin_IV_endopep_pep"/>
</dbReference>
<dbReference type="InterPro" id="IPR050882">
    <property type="entry name" value="Prepilin_peptidase/N-MTase"/>
</dbReference>
<evidence type="ECO:0000313" key="11">
    <source>
        <dbReference type="Proteomes" id="UP000288547"/>
    </source>
</evidence>
<keyword evidence="11" id="KW-1185">Reference proteome</keyword>
<feature type="transmembrane region" description="Helical" evidence="7">
    <location>
        <begin position="84"/>
        <end position="103"/>
    </location>
</feature>
<dbReference type="EMBL" id="RZNB01000004">
    <property type="protein sequence ID" value="RWZ50032.1"/>
    <property type="molecule type" value="Genomic_DNA"/>
</dbReference>
<dbReference type="InterPro" id="IPR010627">
    <property type="entry name" value="Prepilin_pept_A24_N"/>
</dbReference>
<name>A0A3S4BH70_9MICO</name>
<dbReference type="PANTHER" id="PTHR30487">
    <property type="entry name" value="TYPE 4 PREPILIN-LIKE PROTEINS LEADER PEPTIDE-PROCESSING ENZYME"/>
    <property type="match status" value="1"/>
</dbReference>
<dbReference type="OrthoDB" id="2087435at2"/>
<evidence type="ECO:0000256" key="4">
    <source>
        <dbReference type="ARBA" id="ARBA00022692"/>
    </source>
</evidence>
<dbReference type="GO" id="GO:0004190">
    <property type="term" value="F:aspartic-type endopeptidase activity"/>
    <property type="evidence" value="ECO:0007669"/>
    <property type="project" value="InterPro"/>
</dbReference>
<evidence type="ECO:0000256" key="3">
    <source>
        <dbReference type="ARBA" id="ARBA00022475"/>
    </source>
</evidence>
<evidence type="ECO:0000313" key="10">
    <source>
        <dbReference type="EMBL" id="RWZ50032.1"/>
    </source>
</evidence>
<comment type="caution">
    <text evidence="10">The sequence shown here is derived from an EMBL/GenBank/DDBJ whole genome shotgun (WGS) entry which is preliminary data.</text>
</comment>
<comment type="subcellular location">
    <subcellularLocation>
        <location evidence="1">Cell membrane</location>
        <topology evidence="1">Multi-pass membrane protein</topology>
    </subcellularLocation>
</comment>
<evidence type="ECO:0000256" key="2">
    <source>
        <dbReference type="ARBA" id="ARBA00005801"/>
    </source>
</evidence>
<dbReference type="Pfam" id="PF01478">
    <property type="entry name" value="Peptidase_A24"/>
    <property type="match status" value="1"/>
</dbReference>
<evidence type="ECO:0000259" key="8">
    <source>
        <dbReference type="Pfam" id="PF01478"/>
    </source>
</evidence>
<feature type="transmembrane region" description="Helical" evidence="7">
    <location>
        <begin position="6"/>
        <end position="32"/>
    </location>
</feature>
<keyword evidence="3" id="KW-1003">Cell membrane</keyword>
<feature type="domain" description="Prepilin peptidase A24 N-terminal" evidence="9">
    <location>
        <begin position="19"/>
        <end position="98"/>
    </location>
</feature>
<evidence type="ECO:0000256" key="5">
    <source>
        <dbReference type="ARBA" id="ARBA00022989"/>
    </source>
</evidence>
<evidence type="ECO:0000259" key="9">
    <source>
        <dbReference type="Pfam" id="PF06750"/>
    </source>
</evidence>
<gene>
    <name evidence="10" type="ORF">ELQ90_11855</name>
</gene>
<feature type="transmembrane region" description="Helical" evidence="7">
    <location>
        <begin position="173"/>
        <end position="191"/>
    </location>
</feature>
<protein>
    <submittedName>
        <fullName evidence="10">Prepilin peptidase</fullName>
    </submittedName>
</protein>
<feature type="transmembrane region" description="Helical" evidence="7">
    <location>
        <begin position="149"/>
        <end position="167"/>
    </location>
</feature>
<sequence length="283" mass="28930">MTQVDLVPLLVVGAVLVGVFGLLIGSFLNVVVYRVPNGLSVVNPPSACPGCGADIKPYDNVPVLSWLVLGGRCRACREPISVRYPLVELAGGVAFIGVAGWWTSVTGLTETVSGIVASGLGLVAFLYLAAVSLALGLIDLDLHRLPDRIVLPAYVVLTVLLGASALLDGRPEALGRAVIGAAVLAVFYLILATVKPGAMGLGDVKLAGVLGLALAWLGWPQLIVGAFGAFLTGGLFAVSLLVTGRARRGSGIPFGPWMLLGAWIGAVAGEPVATVYLSSLGLA</sequence>
<keyword evidence="5 7" id="KW-1133">Transmembrane helix</keyword>
<dbReference type="PANTHER" id="PTHR30487:SF0">
    <property type="entry name" value="PREPILIN LEADER PEPTIDASE_N-METHYLTRANSFERASE-RELATED"/>
    <property type="match status" value="1"/>
</dbReference>
<comment type="similarity">
    <text evidence="2">Belongs to the peptidase A24 family.</text>
</comment>
<feature type="domain" description="Prepilin type IV endopeptidase peptidase" evidence="8">
    <location>
        <begin position="127"/>
        <end position="238"/>
    </location>
</feature>
<dbReference type="AlphaFoldDB" id="A0A3S4BH70"/>
<organism evidence="10 11">
    <name type="scientific">Labedella phragmitis</name>
    <dbReference type="NCBI Taxonomy" id="2498849"/>
    <lineage>
        <taxon>Bacteria</taxon>
        <taxon>Bacillati</taxon>
        <taxon>Actinomycetota</taxon>
        <taxon>Actinomycetes</taxon>
        <taxon>Micrococcales</taxon>
        <taxon>Microbacteriaceae</taxon>
        <taxon>Labedella</taxon>
    </lineage>
</organism>
<dbReference type="GO" id="GO:0005886">
    <property type="term" value="C:plasma membrane"/>
    <property type="evidence" value="ECO:0007669"/>
    <property type="project" value="UniProtKB-SubCell"/>
</dbReference>
<feature type="transmembrane region" description="Helical" evidence="7">
    <location>
        <begin position="115"/>
        <end position="137"/>
    </location>
</feature>
<feature type="transmembrane region" description="Helical" evidence="7">
    <location>
        <begin position="254"/>
        <end position="277"/>
    </location>
</feature>
<evidence type="ECO:0000256" key="1">
    <source>
        <dbReference type="ARBA" id="ARBA00004651"/>
    </source>
</evidence>
<evidence type="ECO:0000256" key="7">
    <source>
        <dbReference type="SAM" id="Phobius"/>
    </source>
</evidence>
<evidence type="ECO:0000256" key="6">
    <source>
        <dbReference type="ARBA" id="ARBA00023136"/>
    </source>
</evidence>
<proteinExistence type="inferred from homology"/>
<feature type="transmembrane region" description="Helical" evidence="7">
    <location>
        <begin position="198"/>
        <end position="217"/>
    </location>
</feature>
<keyword evidence="4 7" id="KW-0812">Transmembrane</keyword>
<dbReference type="GO" id="GO:0006465">
    <property type="term" value="P:signal peptide processing"/>
    <property type="evidence" value="ECO:0007669"/>
    <property type="project" value="TreeGrafter"/>
</dbReference>
<dbReference type="Gene3D" id="1.20.120.1220">
    <property type="match status" value="1"/>
</dbReference>
<dbReference type="Pfam" id="PF06750">
    <property type="entry name" value="A24_N_bact"/>
    <property type="match status" value="1"/>
</dbReference>
<keyword evidence="6 7" id="KW-0472">Membrane</keyword>
<accession>A0A3S4BH70</accession>
<reference evidence="10 11" key="1">
    <citation type="submission" date="2018-12" db="EMBL/GenBank/DDBJ databases">
        <authorList>
            <person name="Li F."/>
        </authorList>
    </citation>
    <scope>NUCLEOTIDE SEQUENCE [LARGE SCALE GENOMIC DNA]</scope>
    <source>
        <strain evidence="10 11">11W25H-1</strain>
    </source>
</reference>
<feature type="transmembrane region" description="Helical" evidence="7">
    <location>
        <begin position="223"/>
        <end position="242"/>
    </location>
</feature>